<dbReference type="Gene3D" id="1.10.238.160">
    <property type="match status" value="1"/>
</dbReference>
<dbReference type="Pfam" id="PF05930">
    <property type="entry name" value="Phage_AlpA"/>
    <property type="match status" value="1"/>
</dbReference>
<dbReference type="SUPFAM" id="SSF46955">
    <property type="entry name" value="Putative DNA-binding domain"/>
    <property type="match status" value="1"/>
</dbReference>
<accession>A0A366J9X1</accession>
<keyword evidence="2" id="KW-1185">Reference proteome</keyword>
<dbReference type="EMBL" id="QNSE01000007">
    <property type="protein sequence ID" value="RBP83045.1"/>
    <property type="molecule type" value="Genomic_DNA"/>
</dbReference>
<evidence type="ECO:0000313" key="1">
    <source>
        <dbReference type="EMBL" id="RBP83045.1"/>
    </source>
</evidence>
<dbReference type="InterPro" id="IPR010260">
    <property type="entry name" value="AlpA"/>
</dbReference>
<protein>
    <submittedName>
        <fullName evidence="1">AlpA family transcriptional regulator</fullName>
    </submittedName>
</protein>
<gene>
    <name evidence="1" type="ORF">DFP80_10711</name>
</gene>
<evidence type="ECO:0000313" key="2">
    <source>
        <dbReference type="Proteomes" id="UP000252792"/>
    </source>
</evidence>
<name>A0A366J9X1_9GAMM</name>
<dbReference type="Proteomes" id="UP000252792">
    <property type="component" value="Unassembled WGS sequence"/>
</dbReference>
<dbReference type="InterPro" id="IPR009061">
    <property type="entry name" value="DNA-bd_dom_put_sf"/>
</dbReference>
<dbReference type="OrthoDB" id="8455288at2"/>
<comment type="caution">
    <text evidence="1">The sequence shown here is derived from an EMBL/GenBank/DDBJ whole genome shotgun (WGS) entry which is preliminary data.</text>
</comment>
<dbReference type="AlphaFoldDB" id="A0A366J9X1"/>
<proteinExistence type="predicted"/>
<sequence>MQSTPFIVDRREVERLTSLRKTTIYRLIREGKFPKPVRISSMRVAWRMKDIEEWIESLDPANTLIA</sequence>
<dbReference type="RefSeq" id="WP_113916610.1">
    <property type="nucleotide sequence ID" value="NZ_QNSE01000007.1"/>
</dbReference>
<reference evidence="1 2" key="1">
    <citation type="submission" date="2018-06" db="EMBL/GenBank/DDBJ databases">
        <title>Genomic Encyclopedia of Type Strains, Phase III (KMG-III): the genomes of soil and plant-associated and newly described type strains.</title>
        <authorList>
            <person name="Whitman W."/>
        </authorList>
    </citation>
    <scope>NUCLEOTIDE SEQUENCE [LARGE SCALE GENOMIC DNA]</scope>
    <source>
        <strain evidence="1 2">CECT 7377</strain>
    </source>
</reference>
<organism evidence="1 2">
    <name type="scientific">Marinomonas rhizomae</name>
    <dbReference type="NCBI Taxonomy" id="491948"/>
    <lineage>
        <taxon>Bacteria</taxon>
        <taxon>Pseudomonadati</taxon>
        <taxon>Pseudomonadota</taxon>
        <taxon>Gammaproteobacteria</taxon>
        <taxon>Oceanospirillales</taxon>
        <taxon>Oceanospirillaceae</taxon>
        <taxon>Marinomonas</taxon>
    </lineage>
</organism>